<reference evidence="9" key="1">
    <citation type="submission" date="2021-02" db="EMBL/GenBank/DDBJ databases">
        <authorList>
            <person name="Nowell W R."/>
        </authorList>
    </citation>
    <scope>NUCLEOTIDE SEQUENCE</scope>
</reference>
<dbReference type="PROSITE" id="PS50262">
    <property type="entry name" value="G_PROTEIN_RECEP_F1_2"/>
    <property type="match status" value="1"/>
</dbReference>
<feature type="transmembrane region" description="Helical" evidence="7">
    <location>
        <begin position="398"/>
        <end position="416"/>
    </location>
</feature>
<feature type="transmembrane region" description="Helical" evidence="7">
    <location>
        <begin position="102"/>
        <end position="125"/>
    </location>
</feature>
<dbReference type="GO" id="GO:0016020">
    <property type="term" value="C:membrane"/>
    <property type="evidence" value="ECO:0007669"/>
    <property type="project" value="UniProtKB-SubCell"/>
</dbReference>
<keyword evidence="2 5" id="KW-0812">Transmembrane</keyword>
<keyword evidence="3 7" id="KW-1133">Transmembrane helix</keyword>
<feature type="region of interest" description="Disordered" evidence="6">
    <location>
        <begin position="298"/>
        <end position="318"/>
    </location>
</feature>
<feature type="transmembrane region" description="Helical" evidence="7">
    <location>
        <begin position="67"/>
        <end position="90"/>
    </location>
</feature>
<accession>A0A813QUL9</accession>
<dbReference type="SUPFAM" id="SSF81321">
    <property type="entry name" value="Family A G protein-coupled receptor-like"/>
    <property type="match status" value="1"/>
</dbReference>
<protein>
    <recommendedName>
        <fullName evidence="8">G-protein coupled receptors family 1 profile domain-containing protein</fullName>
    </recommendedName>
</protein>
<evidence type="ECO:0000313" key="11">
    <source>
        <dbReference type="Proteomes" id="UP000663828"/>
    </source>
</evidence>
<proteinExistence type="inferred from homology"/>
<dbReference type="InterPro" id="IPR000276">
    <property type="entry name" value="GPCR_Rhodpsn"/>
</dbReference>
<comment type="subcellular location">
    <subcellularLocation>
        <location evidence="1">Membrane</location>
    </subcellularLocation>
</comment>
<dbReference type="CDD" id="cd14978">
    <property type="entry name" value="7tmA_FMRFamide_R-like"/>
    <property type="match status" value="1"/>
</dbReference>
<feature type="transmembrane region" description="Helical" evidence="7">
    <location>
        <begin position="145"/>
        <end position="164"/>
    </location>
</feature>
<evidence type="ECO:0000256" key="3">
    <source>
        <dbReference type="ARBA" id="ARBA00022989"/>
    </source>
</evidence>
<dbReference type="Proteomes" id="UP000663852">
    <property type="component" value="Unassembled WGS sequence"/>
</dbReference>
<evidence type="ECO:0000256" key="7">
    <source>
        <dbReference type="SAM" id="Phobius"/>
    </source>
</evidence>
<comment type="similarity">
    <text evidence="5">Belongs to the G-protein coupled receptor 1 family.</text>
</comment>
<dbReference type="InterPro" id="IPR017452">
    <property type="entry name" value="GPCR_Rhodpsn_7TM"/>
</dbReference>
<evidence type="ECO:0000256" key="4">
    <source>
        <dbReference type="ARBA" id="ARBA00023136"/>
    </source>
</evidence>
<evidence type="ECO:0000313" key="9">
    <source>
        <dbReference type="EMBL" id="CAF0772277.1"/>
    </source>
</evidence>
<dbReference type="AlphaFoldDB" id="A0A813QUL9"/>
<evidence type="ECO:0000256" key="1">
    <source>
        <dbReference type="ARBA" id="ARBA00004370"/>
    </source>
</evidence>
<evidence type="ECO:0000256" key="2">
    <source>
        <dbReference type="ARBA" id="ARBA00022692"/>
    </source>
</evidence>
<dbReference type="PANTHER" id="PTHR46641">
    <property type="entry name" value="FMRFAMIDE RECEPTOR-RELATED"/>
    <property type="match status" value="1"/>
</dbReference>
<keyword evidence="11" id="KW-1185">Reference proteome</keyword>
<dbReference type="Pfam" id="PF00001">
    <property type="entry name" value="7tm_1"/>
    <property type="match status" value="1"/>
</dbReference>
<feature type="domain" description="G-protein coupled receptors family 1 profile" evidence="8">
    <location>
        <begin position="83"/>
        <end position="413"/>
    </location>
</feature>
<evidence type="ECO:0000313" key="10">
    <source>
        <dbReference type="EMBL" id="CAF0834284.1"/>
    </source>
</evidence>
<dbReference type="Gene3D" id="1.20.1070.10">
    <property type="entry name" value="Rhodopsin 7-helix transmembrane proteins"/>
    <property type="match status" value="1"/>
</dbReference>
<keyword evidence="5" id="KW-0675">Receptor</keyword>
<dbReference type="InterPro" id="IPR052954">
    <property type="entry name" value="GPCR-Ligand_Int"/>
</dbReference>
<evidence type="ECO:0000256" key="5">
    <source>
        <dbReference type="RuleBase" id="RU000688"/>
    </source>
</evidence>
<feature type="transmembrane region" description="Helical" evidence="7">
    <location>
        <begin position="356"/>
        <end position="378"/>
    </location>
</feature>
<evidence type="ECO:0000313" key="12">
    <source>
        <dbReference type="Proteomes" id="UP000663852"/>
    </source>
</evidence>
<evidence type="ECO:0000259" key="8">
    <source>
        <dbReference type="PROSITE" id="PS50262"/>
    </source>
</evidence>
<dbReference type="EMBL" id="CAJNOR010000192">
    <property type="protein sequence ID" value="CAF0834284.1"/>
    <property type="molecule type" value="Genomic_DNA"/>
</dbReference>
<dbReference type="OrthoDB" id="9990906at2759"/>
<feature type="transmembrane region" description="Helical" evidence="7">
    <location>
        <begin position="184"/>
        <end position="207"/>
    </location>
</feature>
<sequence length="480" mass="55693">MENTNHNANTPYDLANLTCEVFYEFLRHINPSDYESRNQTRDEYINKTLPPQCKSRPYSGIEGVEKWVITIILFAFLIFGLLGNLLTATVMFRRSRRGLSSYFYLGLLAIIDICVLYSGCLLFMLEITFDYQPLLKTLINCRIGFYIQHFFTYMSAWLIVAVTFERFLVVRYPIQSIRMCRLRVAYTVSIILMIFFSIYTSHCFVTIELVRINIQTSKGFHPNYTICDLVEYRNLLSLLDLCLYSMIPSILIIVFNVLIISTMFYALKQRRNYLQASSCVQTTETCARNLTQKTKSSSSIRTQFFRSRSGESSPAARSFNPQSRLYHHGLNKNNPEQKSQQALFDSTSATGIRLTCLLLIISFTFVLCTLPISINALVAKILPEYRSTAHWQITQLSLTLFMYFNHTINFVVYCLTGRAFRSECHKLLCGLWALKNVHISCTMSSDSDKHHHYHQQIALTERNRMATGQQQQQRIKRSYL</sequence>
<dbReference type="GO" id="GO:0004930">
    <property type="term" value="F:G protein-coupled receptor activity"/>
    <property type="evidence" value="ECO:0007669"/>
    <property type="project" value="UniProtKB-KW"/>
</dbReference>
<organism evidence="9 12">
    <name type="scientific">Adineta ricciae</name>
    <name type="common">Rotifer</name>
    <dbReference type="NCBI Taxonomy" id="249248"/>
    <lineage>
        <taxon>Eukaryota</taxon>
        <taxon>Metazoa</taxon>
        <taxon>Spiralia</taxon>
        <taxon>Gnathifera</taxon>
        <taxon>Rotifera</taxon>
        <taxon>Eurotatoria</taxon>
        <taxon>Bdelloidea</taxon>
        <taxon>Adinetida</taxon>
        <taxon>Adinetidae</taxon>
        <taxon>Adineta</taxon>
    </lineage>
</organism>
<dbReference type="PROSITE" id="PS00237">
    <property type="entry name" value="G_PROTEIN_RECEP_F1_1"/>
    <property type="match status" value="1"/>
</dbReference>
<gene>
    <name evidence="9" type="ORF">EDS130_LOCUS3382</name>
    <name evidence="10" type="ORF">XAT740_LOCUS4624</name>
</gene>
<keyword evidence="5" id="KW-0807">Transducer</keyword>
<evidence type="ECO:0000256" key="6">
    <source>
        <dbReference type="SAM" id="MobiDB-lite"/>
    </source>
</evidence>
<keyword evidence="5" id="KW-0297">G-protein coupled receptor</keyword>
<feature type="compositionally biased region" description="Polar residues" evidence="6">
    <location>
        <begin position="298"/>
        <end position="312"/>
    </location>
</feature>
<dbReference type="PRINTS" id="PR00237">
    <property type="entry name" value="GPCRRHODOPSN"/>
</dbReference>
<dbReference type="EMBL" id="CAJNOJ010000008">
    <property type="protein sequence ID" value="CAF0772277.1"/>
    <property type="molecule type" value="Genomic_DNA"/>
</dbReference>
<keyword evidence="4 7" id="KW-0472">Membrane</keyword>
<comment type="caution">
    <text evidence="9">The sequence shown here is derived from an EMBL/GenBank/DDBJ whole genome shotgun (WGS) entry which is preliminary data.</text>
</comment>
<feature type="transmembrane region" description="Helical" evidence="7">
    <location>
        <begin position="243"/>
        <end position="267"/>
    </location>
</feature>
<dbReference type="PANTHER" id="PTHR46641:SF25">
    <property type="entry name" value="CNMAMIDE RECEPTOR-RELATED"/>
    <property type="match status" value="1"/>
</dbReference>
<dbReference type="Proteomes" id="UP000663828">
    <property type="component" value="Unassembled WGS sequence"/>
</dbReference>
<name>A0A813QUL9_ADIRI</name>